<keyword evidence="2" id="KW-1185">Reference proteome</keyword>
<comment type="caution">
    <text evidence="1">The sequence shown here is derived from an EMBL/GenBank/DDBJ whole genome shotgun (WGS) entry which is preliminary data.</text>
</comment>
<protein>
    <submittedName>
        <fullName evidence="1">Uncharacterized protein</fullName>
    </submittedName>
</protein>
<accession>A0A136Q8S2</accession>
<sequence length="194" mass="21791">MKKTAFLTIKGNSLFLFRYESTVRPPCMPSARVWAASASVRARFAALAVQKIIHFRIGDFHIIRLRNAVNVFRRLALLERAKDQVFIHFVDMVEYFFKHFVYLRSSIIRGHKRAGSNKCFWDFFRKYGFPAPFGSGRRMQAFSRAGLAAAAGPVPGAACGRDYHARGDDSLENALNCGANNGKIVSGKRKDAVL</sequence>
<reference evidence="1 2" key="1">
    <citation type="submission" date="2016-02" db="EMBL/GenBank/DDBJ databases">
        <authorList>
            <person name="Wen L."/>
            <person name="He K."/>
            <person name="Yang H."/>
        </authorList>
    </citation>
    <scope>NUCLEOTIDE SEQUENCE [LARGE SCALE GENOMIC DNA]</scope>
    <source>
        <strain evidence="1 2">DSM 22607</strain>
    </source>
</reference>
<proteinExistence type="predicted"/>
<dbReference type="EMBL" id="LSZW01000003">
    <property type="protein sequence ID" value="KXK67071.1"/>
    <property type="molecule type" value="Genomic_DNA"/>
</dbReference>
<dbReference type="STRING" id="626937.HMPREF3293_00084"/>
<name>A0A136Q8S2_9FIRM</name>
<gene>
    <name evidence="1" type="ORF">HMPREF3293_00084</name>
</gene>
<evidence type="ECO:0000313" key="2">
    <source>
        <dbReference type="Proteomes" id="UP000070366"/>
    </source>
</evidence>
<organism evidence="1 2">
    <name type="scientific">Christensenella minuta</name>
    <dbReference type="NCBI Taxonomy" id="626937"/>
    <lineage>
        <taxon>Bacteria</taxon>
        <taxon>Bacillati</taxon>
        <taxon>Bacillota</taxon>
        <taxon>Clostridia</taxon>
        <taxon>Christensenellales</taxon>
        <taxon>Christensenellaceae</taxon>
        <taxon>Christensenella</taxon>
    </lineage>
</organism>
<dbReference type="AlphaFoldDB" id="A0A136Q8S2"/>
<evidence type="ECO:0000313" key="1">
    <source>
        <dbReference type="EMBL" id="KXK67071.1"/>
    </source>
</evidence>
<dbReference type="Proteomes" id="UP000070366">
    <property type="component" value="Unassembled WGS sequence"/>
</dbReference>